<evidence type="ECO:0008006" key="4">
    <source>
        <dbReference type="Google" id="ProtNLM"/>
    </source>
</evidence>
<dbReference type="Proteomes" id="UP001454036">
    <property type="component" value="Unassembled WGS sequence"/>
</dbReference>
<sequence>MLSILWCISTTSVVEPAFSYIPSNPSVASLQTPSQISTLNMTSSNENHQYMKSITNNMAMHIHPTGPIPTNEESANTIFLEQDASCGSYSIDTPSMEGALMILNGVTSFVADAQSVLFSTSSTVMSMDQLKGCILWKSQSLQVRGG</sequence>
<evidence type="ECO:0000256" key="1">
    <source>
        <dbReference type="SAM" id="SignalP"/>
    </source>
</evidence>
<gene>
    <name evidence="2" type="ORF">LIER_25384</name>
</gene>
<comment type="caution">
    <text evidence="2">The sequence shown here is derived from an EMBL/GenBank/DDBJ whole genome shotgun (WGS) entry which is preliminary data.</text>
</comment>
<accession>A0AAV3R7T0</accession>
<protein>
    <recommendedName>
        <fullName evidence="4">Dirigent protein</fullName>
    </recommendedName>
</protein>
<dbReference type="AlphaFoldDB" id="A0AAV3R7T0"/>
<feature type="signal peptide" evidence="1">
    <location>
        <begin position="1"/>
        <end position="16"/>
    </location>
</feature>
<evidence type="ECO:0000313" key="2">
    <source>
        <dbReference type="EMBL" id="GAA0171328.1"/>
    </source>
</evidence>
<reference evidence="2 3" key="1">
    <citation type="submission" date="2024-01" db="EMBL/GenBank/DDBJ databases">
        <title>The complete chloroplast genome sequence of Lithospermum erythrorhizon: insights into the phylogenetic relationship among Boraginaceae species and the maternal lineages of purple gromwells.</title>
        <authorList>
            <person name="Okada T."/>
            <person name="Watanabe K."/>
        </authorList>
    </citation>
    <scope>NUCLEOTIDE SEQUENCE [LARGE SCALE GENOMIC DNA]</scope>
</reference>
<evidence type="ECO:0000313" key="3">
    <source>
        <dbReference type="Proteomes" id="UP001454036"/>
    </source>
</evidence>
<dbReference type="EMBL" id="BAABME010007626">
    <property type="protein sequence ID" value="GAA0171328.1"/>
    <property type="molecule type" value="Genomic_DNA"/>
</dbReference>
<organism evidence="2 3">
    <name type="scientific">Lithospermum erythrorhizon</name>
    <name type="common">Purple gromwell</name>
    <name type="synonym">Lithospermum officinale var. erythrorhizon</name>
    <dbReference type="NCBI Taxonomy" id="34254"/>
    <lineage>
        <taxon>Eukaryota</taxon>
        <taxon>Viridiplantae</taxon>
        <taxon>Streptophyta</taxon>
        <taxon>Embryophyta</taxon>
        <taxon>Tracheophyta</taxon>
        <taxon>Spermatophyta</taxon>
        <taxon>Magnoliopsida</taxon>
        <taxon>eudicotyledons</taxon>
        <taxon>Gunneridae</taxon>
        <taxon>Pentapetalae</taxon>
        <taxon>asterids</taxon>
        <taxon>lamiids</taxon>
        <taxon>Boraginales</taxon>
        <taxon>Boraginaceae</taxon>
        <taxon>Boraginoideae</taxon>
        <taxon>Lithospermeae</taxon>
        <taxon>Lithospermum</taxon>
    </lineage>
</organism>
<proteinExistence type="predicted"/>
<feature type="chain" id="PRO_5043842334" description="Dirigent protein" evidence="1">
    <location>
        <begin position="17"/>
        <end position="146"/>
    </location>
</feature>
<keyword evidence="1" id="KW-0732">Signal</keyword>
<name>A0AAV3R7T0_LITER</name>
<keyword evidence="3" id="KW-1185">Reference proteome</keyword>